<dbReference type="HOGENOM" id="CLU_084311_0_0_1"/>
<gene>
    <name evidence="3" type="primary">Dwil\GK25770</name>
    <name evidence="3" type="ORF">Dwil_GK25770</name>
</gene>
<dbReference type="InterPro" id="IPR010441">
    <property type="entry name" value="CH_2"/>
</dbReference>
<dbReference type="Pfam" id="PF06294">
    <property type="entry name" value="CH_2"/>
    <property type="match status" value="1"/>
</dbReference>
<dbReference type="OMA" id="YEHYAKA"/>
<dbReference type="Proteomes" id="UP000007798">
    <property type="component" value="Unassembled WGS sequence"/>
</dbReference>
<dbReference type="SMR" id="B4N3M1"/>
<reference evidence="3 4" key="1">
    <citation type="journal article" date="2007" name="Nature">
        <title>Evolution of genes and genomes on the Drosophila phylogeny.</title>
        <authorList>
            <consortium name="Drosophila 12 Genomes Consortium"/>
            <person name="Clark A.G."/>
            <person name="Eisen M.B."/>
            <person name="Smith D.R."/>
            <person name="Bergman C.M."/>
            <person name="Oliver B."/>
            <person name="Markow T.A."/>
            <person name="Kaufman T.C."/>
            <person name="Kellis M."/>
            <person name="Gelbart W."/>
            <person name="Iyer V.N."/>
            <person name="Pollard D.A."/>
            <person name="Sackton T.B."/>
            <person name="Larracuente A.M."/>
            <person name="Singh N.D."/>
            <person name="Abad J.P."/>
            <person name="Abt D.N."/>
            <person name="Adryan B."/>
            <person name="Aguade M."/>
            <person name="Akashi H."/>
            <person name="Anderson W.W."/>
            <person name="Aquadro C.F."/>
            <person name="Ardell D.H."/>
            <person name="Arguello R."/>
            <person name="Artieri C.G."/>
            <person name="Barbash D.A."/>
            <person name="Barker D."/>
            <person name="Barsanti P."/>
            <person name="Batterham P."/>
            <person name="Batzoglou S."/>
            <person name="Begun D."/>
            <person name="Bhutkar A."/>
            <person name="Blanco E."/>
            <person name="Bosak S.A."/>
            <person name="Bradley R.K."/>
            <person name="Brand A.D."/>
            <person name="Brent M.R."/>
            <person name="Brooks A.N."/>
            <person name="Brown R.H."/>
            <person name="Butlin R.K."/>
            <person name="Caggese C."/>
            <person name="Calvi B.R."/>
            <person name="Bernardo de Carvalho A."/>
            <person name="Caspi A."/>
            <person name="Castrezana S."/>
            <person name="Celniker S.E."/>
            <person name="Chang J.L."/>
            <person name="Chapple C."/>
            <person name="Chatterji S."/>
            <person name="Chinwalla A."/>
            <person name="Civetta A."/>
            <person name="Clifton S.W."/>
            <person name="Comeron J.M."/>
            <person name="Costello J.C."/>
            <person name="Coyne J.A."/>
            <person name="Daub J."/>
            <person name="David R.G."/>
            <person name="Delcher A.L."/>
            <person name="Delehaunty K."/>
            <person name="Do C.B."/>
            <person name="Ebling H."/>
            <person name="Edwards K."/>
            <person name="Eickbush T."/>
            <person name="Evans J.D."/>
            <person name="Filipski A."/>
            <person name="Findeiss S."/>
            <person name="Freyhult E."/>
            <person name="Fulton L."/>
            <person name="Fulton R."/>
            <person name="Garcia A.C."/>
            <person name="Gardiner A."/>
            <person name="Garfield D.A."/>
            <person name="Garvin B.E."/>
            <person name="Gibson G."/>
            <person name="Gilbert D."/>
            <person name="Gnerre S."/>
            <person name="Godfrey J."/>
            <person name="Good R."/>
            <person name="Gotea V."/>
            <person name="Gravely B."/>
            <person name="Greenberg A.J."/>
            <person name="Griffiths-Jones S."/>
            <person name="Gross S."/>
            <person name="Guigo R."/>
            <person name="Gustafson E.A."/>
            <person name="Haerty W."/>
            <person name="Hahn M.W."/>
            <person name="Halligan D.L."/>
            <person name="Halpern A.L."/>
            <person name="Halter G.M."/>
            <person name="Han M.V."/>
            <person name="Heger A."/>
            <person name="Hillier L."/>
            <person name="Hinrichs A.S."/>
            <person name="Holmes I."/>
            <person name="Hoskins R.A."/>
            <person name="Hubisz M.J."/>
            <person name="Hultmark D."/>
            <person name="Huntley M.A."/>
            <person name="Jaffe D.B."/>
            <person name="Jagadeeshan S."/>
            <person name="Jeck W.R."/>
            <person name="Johnson J."/>
            <person name="Jones C.D."/>
            <person name="Jordan W.C."/>
            <person name="Karpen G.H."/>
            <person name="Kataoka E."/>
            <person name="Keightley P.D."/>
            <person name="Kheradpour P."/>
            <person name="Kirkness E.F."/>
            <person name="Koerich L.B."/>
            <person name="Kristiansen K."/>
            <person name="Kudrna D."/>
            <person name="Kulathinal R.J."/>
            <person name="Kumar S."/>
            <person name="Kwok R."/>
            <person name="Lander E."/>
            <person name="Langley C.H."/>
            <person name="Lapoint R."/>
            <person name="Lazzaro B.P."/>
            <person name="Lee S.J."/>
            <person name="Levesque L."/>
            <person name="Li R."/>
            <person name="Lin C.F."/>
            <person name="Lin M.F."/>
            <person name="Lindblad-Toh K."/>
            <person name="Llopart A."/>
            <person name="Long M."/>
            <person name="Low L."/>
            <person name="Lozovsky E."/>
            <person name="Lu J."/>
            <person name="Luo M."/>
            <person name="Machado C.A."/>
            <person name="Makalowski W."/>
            <person name="Marzo M."/>
            <person name="Matsuda M."/>
            <person name="Matzkin L."/>
            <person name="McAllister B."/>
            <person name="McBride C.S."/>
            <person name="McKernan B."/>
            <person name="McKernan K."/>
            <person name="Mendez-Lago M."/>
            <person name="Minx P."/>
            <person name="Mollenhauer M.U."/>
            <person name="Montooth K."/>
            <person name="Mount S.M."/>
            <person name="Mu X."/>
            <person name="Myers E."/>
            <person name="Negre B."/>
            <person name="Newfeld S."/>
            <person name="Nielsen R."/>
            <person name="Noor M.A."/>
            <person name="O'Grady P."/>
            <person name="Pachter L."/>
            <person name="Papaceit M."/>
            <person name="Parisi M.J."/>
            <person name="Parisi M."/>
            <person name="Parts L."/>
            <person name="Pedersen J.S."/>
            <person name="Pesole G."/>
            <person name="Phillippy A.M."/>
            <person name="Ponting C.P."/>
            <person name="Pop M."/>
            <person name="Porcelli D."/>
            <person name="Powell J.R."/>
            <person name="Prohaska S."/>
            <person name="Pruitt K."/>
            <person name="Puig M."/>
            <person name="Quesneville H."/>
            <person name="Ram K.R."/>
            <person name="Rand D."/>
            <person name="Rasmussen M.D."/>
            <person name="Reed L.K."/>
            <person name="Reenan R."/>
            <person name="Reily A."/>
            <person name="Remington K.A."/>
            <person name="Rieger T.T."/>
            <person name="Ritchie M.G."/>
            <person name="Robin C."/>
            <person name="Rogers Y.H."/>
            <person name="Rohde C."/>
            <person name="Rozas J."/>
            <person name="Rubenfield M.J."/>
            <person name="Ruiz A."/>
            <person name="Russo S."/>
            <person name="Salzberg S.L."/>
            <person name="Sanchez-Gracia A."/>
            <person name="Saranga D.J."/>
            <person name="Sato H."/>
            <person name="Schaeffer S.W."/>
            <person name="Schatz M.C."/>
            <person name="Schlenke T."/>
            <person name="Schwartz R."/>
            <person name="Segarra C."/>
            <person name="Singh R.S."/>
            <person name="Sirot L."/>
            <person name="Sirota M."/>
            <person name="Sisneros N.B."/>
            <person name="Smith C.D."/>
            <person name="Smith T.F."/>
            <person name="Spieth J."/>
            <person name="Stage D.E."/>
            <person name="Stark A."/>
            <person name="Stephan W."/>
            <person name="Strausberg R.L."/>
            <person name="Strempel S."/>
            <person name="Sturgill D."/>
            <person name="Sutton G."/>
            <person name="Sutton G.G."/>
            <person name="Tao W."/>
            <person name="Teichmann S."/>
            <person name="Tobari Y.N."/>
            <person name="Tomimura Y."/>
            <person name="Tsolas J.M."/>
            <person name="Valente V.L."/>
            <person name="Venter E."/>
            <person name="Venter J.C."/>
            <person name="Vicario S."/>
            <person name="Vieira F.G."/>
            <person name="Vilella A.J."/>
            <person name="Villasante A."/>
            <person name="Walenz B."/>
            <person name="Wang J."/>
            <person name="Wasserman M."/>
            <person name="Watts T."/>
            <person name="Wilson D."/>
            <person name="Wilson R.K."/>
            <person name="Wing R.A."/>
            <person name="Wolfner M.F."/>
            <person name="Wong A."/>
            <person name="Wong G.K."/>
            <person name="Wu C.I."/>
            <person name="Wu G."/>
            <person name="Yamamoto D."/>
            <person name="Yang H.P."/>
            <person name="Yang S.P."/>
            <person name="Yorke J.A."/>
            <person name="Yoshida K."/>
            <person name="Zdobnov E."/>
            <person name="Zhang P."/>
            <person name="Zhang Y."/>
            <person name="Zimin A.V."/>
            <person name="Baldwin J."/>
            <person name="Abdouelleil A."/>
            <person name="Abdulkadir J."/>
            <person name="Abebe A."/>
            <person name="Abera B."/>
            <person name="Abreu J."/>
            <person name="Acer S.C."/>
            <person name="Aftuck L."/>
            <person name="Alexander A."/>
            <person name="An P."/>
            <person name="Anderson E."/>
            <person name="Anderson S."/>
            <person name="Arachi H."/>
            <person name="Azer M."/>
            <person name="Bachantsang P."/>
            <person name="Barry A."/>
            <person name="Bayul T."/>
            <person name="Berlin A."/>
            <person name="Bessette D."/>
            <person name="Bloom T."/>
            <person name="Blye J."/>
            <person name="Boguslavskiy L."/>
            <person name="Bonnet C."/>
            <person name="Boukhgalter B."/>
            <person name="Bourzgui I."/>
            <person name="Brown A."/>
            <person name="Cahill P."/>
            <person name="Channer S."/>
            <person name="Cheshatsang Y."/>
            <person name="Chuda L."/>
            <person name="Citroen M."/>
            <person name="Collymore A."/>
            <person name="Cooke P."/>
            <person name="Costello M."/>
            <person name="D'Aco K."/>
            <person name="Daza R."/>
            <person name="De Haan G."/>
            <person name="DeGray S."/>
            <person name="DeMaso C."/>
            <person name="Dhargay N."/>
            <person name="Dooley K."/>
            <person name="Dooley E."/>
            <person name="Doricent M."/>
            <person name="Dorje P."/>
            <person name="Dorjee K."/>
            <person name="Dupes A."/>
            <person name="Elong R."/>
            <person name="Falk J."/>
            <person name="Farina A."/>
            <person name="Faro S."/>
            <person name="Ferguson D."/>
            <person name="Fisher S."/>
            <person name="Foley C.D."/>
            <person name="Franke A."/>
            <person name="Friedrich D."/>
            <person name="Gadbois L."/>
            <person name="Gearin G."/>
            <person name="Gearin C.R."/>
            <person name="Giannoukos G."/>
            <person name="Goode T."/>
            <person name="Graham J."/>
            <person name="Grandbois E."/>
            <person name="Grewal S."/>
            <person name="Gyaltsen K."/>
            <person name="Hafez N."/>
            <person name="Hagos B."/>
            <person name="Hall J."/>
            <person name="Henson C."/>
            <person name="Hollinger A."/>
            <person name="Honan T."/>
            <person name="Huard M.D."/>
            <person name="Hughes L."/>
            <person name="Hurhula B."/>
            <person name="Husby M.E."/>
            <person name="Kamat A."/>
            <person name="Kanga B."/>
            <person name="Kashin S."/>
            <person name="Khazanovich D."/>
            <person name="Kisner P."/>
            <person name="Lance K."/>
            <person name="Lara M."/>
            <person name="Lee W."/>
            <person name="Lennon N."/>
            <person name="Letendre F."/>
            <person name="LeVine R."/>
            <person name="Lipovsky A."/>
            <person name="Liu X."/>
            <person name="Liu J."/>
            <person name="Liu S."/>
            <person name="Lokyitsang T."/>
            <person name="Lokyitsang Y."/>
            <person name="Lubonja R."/>
            <person name="Lui A."/>
            <person name="MacDonald P."/>
            <person name="Magnisalis V."/>
            <person name="Maru K."/>
            <person name="Matthews C."/>
            <person name="McCusker W."/>
            <person name="McDonough S."/>
            <person name="Mehta T."/>
            <person name="Meldrim J."/>
            <person name="Meneus L."/>
            <person name="Mihai O."/>
            <person name="Mihalev A."/>
            <person name="Mihova T."/>
            <person name="Mittelman R."/>
            <person name="Mlenga V."/>
            <person name="Montmayeur A."/>
            <person name="Mulrain L."/>
            <person name="Navidi A."/>
            <person name="Naylor J."/>
            <person name="Negash T."/>
            <person name="Nguyen T."/>
            <person name="Nguyen N."/>
            <person name="Nicol R."/>
            <person name="Norbu C."/>
            <person name="Norbu N."/>
            <person name="Novod N."/>
            <person name="O'Neill B."/>
            <person name="Osman S."/>
            <person name="Markiewicz E."/>
            <person name="Oyono O.L."/>
            <person name="Patti C."/>
            <person name="Phunkhang P."/>
            <person name="Pierre F."/>
            <person name="Priest M."/>
            <person name="Raghuraman S."/>
            <person name="Rege F."/>
            <person name="Reyes R."/>
            <person name="Rise C."/>
            <person name="Rogov P."/>
            <person name="Ross K."/>
            <person name="Ryan E."/>
            <person name="Settipalli S."/>
            <person name="Shea T."/>
            <person name="Sherpa N."/>
            <person name="Shi L."/>
            <person name="Shih D."/>
            <person name="Sparrow T."/>
            <person name="Spaulding J."/>
            <person name="Stalker J."/>
            <person name="Stange-Thomann N."/>
            <person name="Stavropoulos S."/>
            <person name="Stone C."/>
            <person name="Strader C."/>
            <person name="Tesfaye S."/>
            <person name="Thomson T."/>
            <person name="Thoulutsang Y."/>
            <person name="Thoulutsang D."/>
            <person name="Topham K."/>
            <person name="Topping I."/>
            <person name="Tsamla T."/>
            <person name="Vassiliev H."/>
            <person name="Vo A."/>
            <person name="Wangchuk T."/>
            <person name="Wangdi T."/>
            <person name="Weiand M."/>
            <person name="Wilkinson J."/>
            <person name="Wilson A."/>
            <person name="Yadav S."/>
            <person name="Young G."/>
            <person name="Yu Q."/>
            <person name="Zembek L."/>
            <person name="Zhong D."/>
            <person name="Zimmer A."/>
            <person name="Zwirko Z."/>
            <person name="Jaffe D.B."/>
            <person name="Alvarez P."/>
            <person name="Brockman W."/>
            <person name="Butler J."/>
            <person name="Chin C."/>
            <person name="Gnerre S."/>
            <person name="Grabherr M."/>
            <person name="Kleber M."/>
            <person name="Mauceli E."/>
            <person name="MacCallum I."/>
        </authorList>
    </citation>
    <scope>NUCLEOTIDE SEQUENCE [LARGE SCALE GENOMIC DNA]</scope>
    <source>
        <strain evidence="4">Tucson 14030-0811.24</strain>
    </source>
</reference>
<dbReference type="OrthoDB" id="193300at2759"/>
<dbReference type="STRING" id="7260.B4N3M1"/>
<evidence type="ECO:0000256" key="1">
    <source>
        <dbReference type="SAM" id="MobiDB-lite"/>
    </source>
</evidence>
<dbReference type="AlphaFoldDB" id="B4N3M1"/>
<dbReference type="PhylomeDB" id="B4N3M1"/>
<dbReference type="InterPro" id="IPR036872">
    <property type="entry name" value="CH_dom_sf"/>
</dbReference>
<proteinExistence type="predicted"/>
<dbReference type="eggNOG" id="ENOG502S497">
    <property type="taxonomic scope" value="Eukaryota"/>
</dbReference>
<dbReference type="KEGG" id="dwi:6645450"/>
<dbReference type="EMBL" id="CH964095">
    <property type="protein sequence ID" value="EDW79226.1"/>
    <property type="molecule type" value="Genomic_DNA"/>
</dbReference>
<evidence type="ECO:0000313" key="4">
    <source>
        <dbReference type="Proteomes" id="UP000007798"/>
    </source>
</evidence>
<dbReference type="Gene3D" id="1.10.418.10">
    <property type="entry name" value="Calponin-like domain"/>
    <property type="match status" value="1"/>
</dbReference>
<name>B4N3M1_DROWI</name>
<evidence type="ECO:0000313" key="3">
    <source>
        <dbReference type="EMBL" id="EDW79226.1"/>
    </source>
</evidence>
<sequence>MSTYNLRTLNTKELMEVKEWLKVHNYELNAATRRDFTDVFVVAGLIKNIHNKLINLDNYPHRDGTTNKRENWETFNYKVLRKLRLKHTSSALEKLAKGSVGAIESLFYDIITMGKARQVTSLRQRSQSLKSPSPSSQSQSPSLKSKSCSVGKSCSAHSITNLRRVVTIDVEELIDGEIVKTTKKLVAYDDYLKALRKCQKKDQFISLMDSRIHRLESILRNEPEVSV</sequence>
<keyword evidence="4" id="KW-1185">Reference proteome</keyword>
<organism evidence="3 4">
    <name type="scientific">Drosophila willistoni</name>
    <name type="common">Fruit fly</name>
    <dbReference type="NCBI Taxonomy" id="7260"/>
    <lineage>
        <taxon>Eukaryota</taxon>
        <taxon>Metazoa</taxon>
        <taxon>Ecdysozoa</taxon>
        <taxon>Arthropoda</taxon>
        <taxon>Hexapoda</taxon>
        <taxon>Insecta</taxon>
        <taxon>Pterygota</taxon>
        <taxon>Neoptera</taxon>
        <taxon>Endopterygota</taxon>
        <taxon>Diptera</taxon>
        <taxon>Brachycera</taxon>
        <taxon>Muscomorpha</taxon>
        <taxon>Ephydroidea</taxon>
        <taxon>Drosophilidae</taxon>
        <taxon>Drosophila</taxon>
        <taxon>Sophophora</taxon>
    </lineage>
</organism>
<protein>
    <recommendedName>
        <fullName evidence="2">CH-like domain-containing protein</fullName>
    </recommendedName>
</protein>
<dbReference type="InParanoid" id="B4N3M1"/>
<feature type="domain" description="CH-like" evidence="2">
    <location>
        <begin position="18"/>
        <end position="111"/>
    </location>
</feature>
<evidence type="ECO:0000259" key="2">
    <source>
        <dbReference type="Pfam" id="PF06294"/>
    </source>
</evidence>
<feature type="region of interest" description="Disordered" evidence="1">
    <location>
        <begin position="122"/>
        <end position="151"/>
    </location>
</feature>
<dbReference type="GO" id="GO:0005737">
    <property type="term" value="C:cytoplasm"/>
    <property type="evidence" value="ECO:0007669"/>
    <property type="project" value="UniProtKB-ARBA"/>
</dbReference>
<accession>B4N3M1</accession>